<dbReference type="SUPFAM" id="SSF81383">
    <property type="entry name" value="F-box domain"/>
    <property type="match status" value="1"/>
</dbReference>
<comment type="caution">
    <text evidence="2">The sequence shown here is derived from an EMBL/GenBank/DDBJ whole genome shotgun (WGS) entry which is preliminary data.</text>
</comment>
<evidence type="ECO:0000259" key="1">
    <source>
        <dbReference type="SMART" id="SM00256"/>
    </source>
</evidence>
<protein>
    <recommendedName>
        <fullName evidence="1">F-box domain-containing protein</fullName>
    </recommendedName>
</protein>
<evidence type="ECO:0000313" key="3">
    <source>
        <dbReference type="Proteomes" id="UP001419268"/>
    </source>
</evidence>
<dbReference type="PANTHER" id="PTHR31672:SF13">
    <property type="entry name" value="F-BOX PROTEIN CPR30-LIKE"/>
    <property type="match status" value="1"/>
</dbReference>
<keyword evidence="3" id="KW-1185">Reference proteome</keyword>
<name>A0AAP0E0A8_9MAGN</name>
<dbReference type="InterPro" id="IPR050796">
    <property type="entry name" value="SCF_F-box_component"/>
</dbReference>
<dbReference type="Proteomes" id="UP001419268">
    <property type="component" value="Unassembled WGS sequence"/>
</dbReference>
<dbReference type="Pfam" id="PF00646">
    <property type="entry name" value="F-box"/>
    <property type="match status" value="1"/>
</dbReference>
<dbReference type="SMART" id="SM00256">
    <property type="entry name" value="FBOX"/>
    <property type="match status" value="1"/>
</dbReference>
<sequence length="412" mass="46655">MSTSSTNKQKEISKMNNSCHDLPAELIIFEILARLPVKSLFRFKSVCKDWNDLISHNSVFAECHSRKGPNATNFFTGSSFFCRNREYVVSSDDAYNHQFHLPRPTFCHRSVCSSSSGLLYGLNSTFTEVFICNPITKQVTCIPTRKRLLCVALAYDPYNDPDSGYAVVALVRVEDDDNWFTFEVYSSKTCEWRKSNAKVEAYSYKLLIDLHPVFSKGKYWSVMWNVLWYDVEKDVAGLVPCPRRDFVFFDPFKEPQFQDIGVCNGNGNGAGELSYSMLTKDGNIEIWLLRGDHEEMKFEWEKKYNAPNLKPNSCALAQRKQDEDSQKTCITYVECISDSSNKPISVQESIKAYIFKNASKDKGAHGVKTSMSLLKKQAEVQSLGALSWSAAFEKATKAVVKEYINHKVGGGG</sequence>
<dbReference type="EMBL" id="JBBNAG010000013">
    <property type="protein sequence ID" value="KAK9084325.1"/>
    <property type="molecule type" value="Genomic_DNA"/>
</dbReference>
<dbReference type="AlphaFoldDB" id="A0AAP0E0A8"/>
<accession>A0AAP0E0A8</accession>
<proteinExistence type="predicted"/>
<reference evidence="2 3" key="1">
    <citation type="submission" date="2024-01" db="EMBL/GenBank/DDBJ databases">
        <title>Genome assemblies of Stephania.</title>
        <authorList>
            <person name="Yang L."/>
        </authorList>
    </citation>
    <scope>NUCLEOTIDE SEQUENCE [LARGE SCALE GENOMIC DNA]</scope>
    <source>
        <strain evidence="2">JXDWG</strain>
        <tissue evidence="2">Leaf</tissue>
    </source>
</reference>
<evidence type="ECO:0000313" key="2">
    <source>
        <dbReference type="EMBL" id="KAK9084325.1"/>
    </source>
</evidence>
<organism evidence="2 3">
    <name type="scientific">Stephania cephalantha</name>
    <dbReference type="NCBI Taxonomy" id="152367"/>
    <lineage>
        <taxon>Eukaryota</taxon>
        <taxon>Viridiplantae</taxon>
        <taxon>Streptophyta</taxon>
        <taxon>Embryophyta</taxon>
        <taxon>Tracheophyta</taxon>
        <taxon>Spermatophyta</taxon>
        <taxon>Magnoliopsida</taxon>
        <taxon>Ranunculales</taxon>
        <taxon>Menispermaceae</taxon>
        <taxon>Menispermoideae</taxon>
        <taxon>Cissampelideae</taxon>
        <taxon>Stephania</taxon>
    </lineage>
</organism>
<dbReference type="InterPro" id="IPR036047">
    <property type="entry name" value="F-box-like_dom_sf"/>
</dbReference>
<feature type="domain" description="F-box" evidence="1">
    <location>
        <begin position="22"/>
        <end position="63"/>
    </location>
</feature>
<gene>
    <name evidence="2" type="ORF">Scep_030796</name>
</gene>
<dbReference type="Gene3D" id="1.20.1280.50">
    <property type="match status" value="1"/>
</dbReference>
<dbReference type="InterPro" id="IPR001810">
    <property type="entry name" value="F-box_dom"/>
</dbReference>
<dbReference type="CDD" id="cd22157">
    <property type="entry name" value="F-box_AtFBW1-like"/>
    <property type="match status" value="1"/>
</dbReference>
<dbReference type="PANTHER" id="PTHR31672">
    <property type="entry name" value="BNACNNG10540D PROTEIN"/>
    <property type="match status" value="1"/>
</dbReference>